<dbReference type="SUPFAM" id="SSF56281">
    <property type="entry name" value="Metallo-hydrolase/oxidoreductase"/>
    <property type="match status" value="1"/>
</dbReference>
<protein>
    <recommendedName>
        <fullName evidence="3">ribose 1,5-bisphosphate phosphokinase</fullName>
        <ecNumber evidence="3">2.7.4.23</ecNumber>
    </recommendedName>
</protein>
<dbReference type="InterPro" id="IPR035682">
    <property type="entry name" value="PhnP_MBL"/>
</dbReference>
<feature type="domain" description="Guanylate kinase/L-type calcium channel beta subunit" evidence="7">
    <location>
        <begin position="2"/>
        <end position="187"/>
    </location>
</feature>
<keyword evidence="5" id="KW-0547">Nucleotide-binding</keyword>
<keyword evidence="6" id="KW-0067">ATP-binding</keyword>
<dbReference type="Gene3D" id="3.40.50.300">
    <property type="entry name" value="P-loop containing nucleotide triphosphate hydrolases"/>
    <property type="match status" value="1"/>
</dbReference>
<name>A0A7V8JNL7_9BURK</name>
<dbReference type="SMART" id="SM00072">
    <property type="entry name" value="GuKc"/>
    <property type="match status" value="1"/>
</dbReference>
<dbReference type="GO" id="GO:0033863">
    <property type="term" value="F:ribose 1,5-bisphosphate phosphokinase activity"/>
    <property type="evidence" value="ECO:0007669"/>
    <property type="project" value="UniProtKB-EC"/>
</dbReference>
<evidence type="ECO:0000259" key="7">
    <source>
        <dbReference type="SMART" id="SM00072"/>
    </source>
</evidence>
<dbReference type="UniPathway" id="UPA00087">
    <property type="reaction ID" value="UER00175"/>
</dbReference>
<feature type="domain" description="Metallo-beta-lactamase" evidence="9">
    <location>
        <begin position="239"/>
        <end position="423"/>
    </location>
</feature>
<dbReference type="InterPro" id="IPR008145">
    <property type="entry name" value="GK/Ca_channel_bsu"/>
</dbReference>
<dbReference type="Pfam" id="PF12706">
    <property type="entry name" value="Lactamase_B_2"/>
    <property type="match status" value="1"/>
</dbReference>
<dbReference type="EC" id="2.7.4.23" evidence="3"/>
<dbReference type="GO" id="GO:0005524">
    <property type="term" value="F:ATP binding"/>
    <property type="evidence" value="ECO:0007669"/>
    <property type="project" value="UniProtKB-KW"/>
</dbReference>
<dbReference type="InterPro" id="IPR017693">
    <property type="entry name" value="Phosphonate_metab_PhnP"/>
</dbReference>
<gene>
    <name evidence="10" type="primary">phnP</name>
    <name evidence="10" type="ORF">GAK30_03665</name>
</gene>
<evidence type="ECO:0000256" key="1">
    <source>
        <dbReference type="ARBA" id="ARBA00000373"/>
    </source>
</evidence>
<reference evidence="11" key="1">
    <citation type="journal article" date="2020" name="MBio">
        <title>Horizontal gene transfer to a defensive symbiont with a reduced genome amongst a multipartite beetle microbiome.</title>
        <authorList>
            <person name="Waterworth S.C."/>
            <person name="Florez L.V."/>
            <person name="Rees E.R."/>
            <person name="Hertweck C."/>
            <person name="Kaltenpoth M."/>
            <person name="Kwan J.C."/>
        </authorList>
    </citation>
    <scope>NUCLEOTIDE SEQUENCE [LARGE SCALE GENOMIC DNA]</scope>
</reference>
<dbReference type="SUPFAM" id="SSF52540">
    <property type="entry name" value="P-loop containing nucleoside triphosphate hydrolases"/>
    <property type="match status" value="1"/>
</dbReference>
<dbReference type="InterPro" id="IPR027417">
    <property type="entry name" value="P-loop_NTPase"/>
</dbReference>
<sequence>MAGRLIYVVGPSGSGKDSVLDALARTLPPGCVILPRVTTRAAPHGQSGADVLDEAAFFRDEAQGAFALSWRAHGLCYGIGRELDVQLRQGRLALVNGSREQWSAVRRRYPDAALVWLTVDPGLLLARLRGRGRESEAQIHQRLQRNMDLEQQLRAQALLDGDVLVLDNAGTLDAAVQRLRGQLVQWSPAAAVLAALATPAGAGMRLQFLGTGDVGQVPVFRCGCAACGRARAHPRWRRRPCSALIECAGQRWLIDAGGHDLAERCEANAINGILLTHYHADHAQGLLHLRWGVGEPLAVHGPVDEQGLADLYKHPGILDFSQPLRPLEQRQFGALQVTAIGLRHSQPCLGFVFSQAGRHVAYLTDTVGLPPESRAHLQTLALDYCIVDCTHPPQARPPRNHNDLNTALAMCEGLNIGQLVLTHVGHELDAWLMAAPGRLAAQVRVAMDGDEIRVGE</sequence>
<evidence type="ECO:0000256" key="3">
    <source>
        <dbReference type="ARBA" id="ARBA00012892"/>
    </source>
</evidence>
<keyword evidence="4" id="KW-0808">Transferase</keyword>
<dbReference type="NCBIfam" id="TIGR02322">
    <property type="entry name" value="phosphon_PhnN"/>
    <property type="match status" value="1"/>
</dbReference>
<comment type="catalytic activity">
    <reaction evidence="1">
        <text>alpha-D-ribose 1,5-bisphosphate + ATP = 5-phospho-alpha-D-ribose 1-diphosphate + ADP</text>
        <dbReference type="Rhea" id="RHEA:20109"/>
        <dbReference type="ChEBI" id="CHEBI:30616"/>
        <dbReference type="ChEBI" id="CHEBI:58017"/>
        <dbReference type="ChEBI" id="CHEBI:68688"/>
        <dbReference type="ChEBI" id="CHEBI:456216"/>
        <dbReference type="EC" id="2.7.4.23"/>
    </reaction>
</comment>
<dbReference type="Gene3D" id="3.60.15.10">
    <property type="entry name" value="Ribonuclease Z/Hydroxyacylglutathione hydrolase-like"/>
    <property type="match status" value="1"/>
</dbReference>
<dbReference type="Proteomes" id="UP000461670">
    <property type="component" value="Unassembled WGS sequence"/>
</dbReference>
<comment type="pathway">
    <text evidence="2">Metabolic intermediate biosynthesis; 5-phospho-alpha-D-ribose 1-diphosphate biosynthesis; 5-phospho-alpha-D-ribose 1-diphosphate from D-ribose 5-phosphate (route II): step 3/3.</text>
</comment>
<comment type="caution">
    <text evidence="10">The sequence shown here is derived from an EMBL/GenBank/DDBJ whole genome shotgun (WGS) entry which is preliminary data.</text>
</comment>
<dbReference type="GO" id="GO:0019700">
    <property type="term" value="P:organic phosphonate catabolic process"/>
    <property type="evidence" value="ECO:0007669"/>
    <property type="project" value="InterPro"/>
</dbReference>
<dbReference type="CDD" id="cd07736">
    <property type="entry name" value="PhnP-like_MBL-fold"/>
    <property type="match status" value="1"/>
</dbReference>
<dbReference type="PANTHER" id="PTHR42663">
    <property type="entry name" value="HYDROLASE C777.06C-RELATED-RELATED"/>
    <property type="match status" value="1"/>
</dbReference>
<feature type="domain" description="AAA+ ATPase" evidence="8">
    <location>
        <begin position="2"/>
        <end position="220"/>
    </location>
</feature>
<dbReference type="PANTHER" id="PTHR42663:SF6">
    <property type="entry name" value="HYDROLASE C777.06C-RELATED"/>
    <property type="match status" value="1"/>
</dbReference>
<evidence type="ECO:0000313" key="10">
    <source>
        <dbReference type="EMBL" id="KAF1018479.1"/>
    </source>
</evidence>
<evidence type="ECO:0000259" key="9">
    <source>
        <dbReference type="SMART" id="SM00849"/>
    </source>
</evidence>
<evidence type="ECO:0000256" key="2">
    <source>
        <dbReference type="ARBA" id="ARBA00005069"/>
    </source>
</evidence>
<dbReference type="GO" id="GO:0006015">
    <property type="term" value="P:5-phosphoribose 1-diphosphate biosynthetic process"/>
    <property type="evidence" value="ECO:0007669"/>
    <property type="project" value="UniProtKB-UniPathway"/>
</dbReference>
<dbReference type="AlphaFoldDB" id="A0A7V8JNL7"/>
<accession>A0A7V8JNL7</accession>
<dbReference type="SMART" id="SM00382">
    <property type="entry name" value="AAA"/>
    <property type="match status" value="1"/>
</dbReference>
<evidence type="ECO:0000313" key="11">
    <source>
        <dbReference type="Proteomes" id="UP000461670"/>
    </source>
</evidence>
<evidence type="ECO:0000259" key="8">
    <source>
        <dbReference type="SMART" id="SM00382"/>
    </source>
</evidence>
<evidence type="ECO:0000256" key="4">
    <source>
        <dbReference type="ARBA" id="ARBA00022679"/>
    </source>
</evidence>
<dbReference type="GO" id="GO:0008081">
    <property type="term" value="F:phosphoric diester hydrolase activity"/>
    <property type="evidence" value="ECO:0007669"/>
    <property type="project" value="InterPro"/>
</dbReference>
<dbReference type="EMBL" id="WNDQ01000085">
    <property type="protein sequence ID" value="KAF1018479.1"/>
    <property type="molecule type" value="Genomic_DNA"/>
</dbReference>
<evidence type="ECO:0000256" key="6">
    <source>
        <dbReference type="ARBA" id="ARBA00022840"/>
    </source>
</evidence>
<proteinExistence type="predicted"/>
<dbReference type="InterPro" id="IPR036866">
    <property type="entry name" value="RibonucZ/Hydroxyglut_hydro"/>
</dbReference>
<organism evidence="10 11">
    <name type="scientific">Paracidovorax wautersii</name>
    <dbReference type="NCBI Taxonomy" id="1177982"/>
    <lineage>
        <taxon>Bacteria</taxon>
        <taxon>Pseudomonadati</taxon>
        <taxon>Pseudomonadota</taxon>
        <taxon>Betaproteobacteria</taxon>
        <taxon>Burkholderiales</taxon>
        <taxon>Comamonadaceae</taxon>
        <taxon>Paracidovorax</taxon>
    </lineage>
</organism>
<evidence type="ECO:0000256" key="5">
    <source>
        <dbReference type="ARBA" id="ARBA00022741"/>
    </source>
</evidence>
<dbReference type="InterPro" id="IPR003593">
    <property type="entry name" value="AAA+_ATPase"/>
</dbReference>
<dbReference type="NCBIfam" id="TIGR03307">
    <property type="entry name" value="PhnP"/>
    <property type="match status" value="1"/>
</dbReference>
<dbReference type="SMART" id="SM00849">
    <property type="entry name" value="Lactamase_B"/>
    <property type="match status" value="1"/>
</dbReference>
<dbReference type="InterPro" id="IPR001279">
    <property type="entry name" value="Metallo-B-lactamas"/>
</dbReference>
<dbReference type="InterPro" id="IPR012699">
    <property type="entry name" value="PhnN"/>
</dbReference>